<dbReference type="PROSITE" id="PS01124">
    <property type="entry name" value="HTH_ARAC_FAMILY_2"/>
    <property type="match status" value="1"/>
</dbReference>
<protein>
    <submittedName>
        <fullName evidence="4">Helix-turn-helix transcriptional regulator</fullName>
    </submittedName>
</protein>
<keyword evidence="5" id="KW-1185">Reference proteome</keyword>
<evidence type="ECO:0000256" key="3">
    <source>
        <dbReference type="ARBA" id="ARBA00023163"/>
    </source>
</evidence>
<proteinExistence type="predicted"/>
<dbReference type="EMBL" id="RIAR02000001">
    <property type="protein sequence ID" value="NSL88272.1"/>
    <property type="molecule type" value="Genomic_DNA"/>
</dbReference>
<dbReference type="GO" id="GO:0043565">
    <property type="term" value="F:sequence-specific DNA binding"/>
    <property type="evidence" value="ECO:0007669"/>
    <property type="project" value="InterPro"/>
</dbReference>
<dbReference type="SUPFAM" id="SSF46689">
    <property type="entry name" value="Homeodomain-like"/>
    <property type="match status" value="2"/>
</dbReference>
<dbReference type="InterPro" id="IPR018060">
    <property type="entry name" value="HTH_AraC"/>
</dbReference>
<dbReference type="Pfam" id="PF12833">
    <property type="entry name" value="HTH_18"/>
    <property type="match status" value="1"/>
</dbReference>
<gene>
    <name evidence="4" type="ORF">ECE50_015640</name>
</gene>
<dbReference type="InterPro" id="IPR050204">
    <property type="entry name" value="AraC_XylS_family_regulators"/>
</dbReference>
<evidence type="ECO:0000313" key="5">
    <source>
        <dbReference type="Proteomes" id="UP000281028"/>
    </source>
</evidence>
<reference evidence="4" key="1">
    <citation type="submission" date="2020-05" db="EMBL/GenBank/DDBJ databases">
        <title>Chitinophaga laudate sp. nov., isolated from a tropical peat swamp.</title>
        <authorList>
            <person name="Goh C.B.S."/>
            <person name="Lee M.S."/>
            <person name="Parimannan S."/>
            <person name="Pasbakhsh P."/>
            <person name="Yule C.M."/>
            <person name="Rajandas H."/>
            <person name="Loke S."/>
            <person name="Croft L."/>
            <person name="Tan J.B.L."/>
        </authorList>
    </citation>
    <scope>NUCLEOTIDE SEQUENCE</scope>
    <source>
        <strain evidence="4">Mgbs1</strain>
    </source>
</reference>
<dbReference type="Gene3D" id="1.10.10.60">
    <property type="entry name" value="Homeodomain-like"/>
    <property type="match status" value="1"/>
</dbReference>
<name>A0A433WPR6_9BACT</name>
<evidence type="ECO:0000313" key="4">
    <source>
        <dbReference type="EMBL" id="NSL88272.1"/>
    </source>
</evidence>
<dbReference type="PANTHER" id="PTHR46796">
    <property type="entry name" value="HTH-TYPE TRANSCRIPTIONAL ACTIVATOR RHAS-RELATED"/>
    <property type="match status" value="1"/>
</dbReference>
<accession>A0A433WPR6</accession>
<dbReference type="AlphaFoldDB" id="A0A433WPR6"/>
<organism evidence="4 5">
    <name type="scientific">Chitinophaga solisilvae</name>
    <dbReference type="NCBI Taxonomy" id="1233460"/>
    <lineage>
        <taxon>Bacteria</taxon>
        <taxon>Pseudomonadati</taxon>
        <taxon>Bacteroidota</taxon>
        <taxon>Chitinophagia</taxon>
        <taxon>Chitinophagales</taxon>
        <taxon>Chitinophagaceae</taxon>
        <taxon>Chitinophaga</taxon>
    </lineage>
</organism>
<keyword evidence="1" id="KW-0805">Transcription regulation</keyword>
<evidence type="ECO:0000256" key="2">
    <source>
        <dbReference type="ARBA" id="ARBA00023125"/>
    </source>
</evidence>
<dbReference type="InterPro" id="IPR009057">
    <property type="entry name" value="Homeodomain-like_sf"/>
</dbReference>
<dbReference type="OrthoDB" id="323290at2"/>
<evidence type="ECO:0000256" key="1">
    <source>
        <dbReference type="ARBA" id="ARBA00023015"/>
    </source>
</evidence>
<dbReference type="SMART" id="SM00342">
    <property type="entry name" value="HTH_ARAC"/>
    <property type="match status" value="1"/>
</dbReference>
<dbReference type="Proteomes" id="UP000281028">
    <property type="component" value="Unassembled WGS sequence"/>
</dbReference>
<sequence>MSLELFNIGQGYAVFTESDYETRRHAHYAIEIVYAATGVFSISTRHGEYHQLENVIIPSNLPHRFSCLNATCQLVFLDPLSAAGRYFVRLYQLDTLRDVLVNVPGLIPLYREEKQVLPDMNNTPGMDSRILHCMEMIDARLTGDNIPLAELSAAVCLSEGRLSHLFKGETGISVHQYMLWKKMLLAVRLSREGHSLTACAHYVGFTDSSHFNRVFYRMFGIKPFFALKS</sequence>
<keyword evidence="2" id="KW-0238">DNA-binding</keyword>
<keyword evidence="3" id="KW-0804">Transcription</keyword>
<comment type="caution">
    <text evidence="4">The sequence shown here is derived from an EMBL/GenBank/DDBJ whole genome shotgun (WGS) entry which is preliminary data.</text>
</comment>
<dbReference type="GO" id="GO:0003700">
    <property type="term" value="F:DNA-binding transcription factor activity"/>
    <property type="evidence" value="ECO:0007669"/>
    <property type="project" value="InterPro"/>
</dbReference>